<dbReference type="AlphaFoldDB" id="A0A6G1GUJ2"/>
<reference evidence="2" key="1">
    <citation type="journal article" date="2020" name="Stud. Mycol.">
        <title>101 Dothideomycetes genomes: a test case for predicting lifestyles and emergence of pathogens.</title>
        <authorList>
            <person name="Haridas S."/>
            <person name="Albert R."/>
            <person name="Binder M."/>
            <person name="Bloem J."/>
            <person name="Labutti K."/>
            <person name="Salamov A."/>
            <person name="Andreopoulos B."/>
            <person name="Baker S."/>
            <person name="Barry K."/>
            <person name="Bills G."/>
            <person name="Bluhm B."/>
            <person name="Cannon C."/>
            <person name="Castanera R."/>
            <person name="Culley D."/>
            <person name="Daum C."/>
            <person name="Ezra D."/>
            <person name="Gonzalez J."/>
            <person name="Henrissat B."/>
            <person name="Kuo A."/>
            <person name="Liang C."/>
            <person name="Lipzen A."/>
            <person name="Lutzoni F."/>
            <person name="Magnuson J."/>
            <person name="Mondo S."/>
            <person name="Nolan M."/>
            <person name="Ohm R."/>
            <person name="Pangilinan J."/>
            <person name="Park H.-J."/>
            <person name="Ramirez L."/>
            <person name="Alfaro M."/>
            <person name="Sun H."/>
            <person name="Tritt A."/>
            <person name="Yoshinaga Y."/>
            <person name="Zwiers L.-H."/>
            <person name="Turgeon B."/>
            <person name="Goodwin S."/>
            <person name="Spatafora J."/>
            <person name="Crous P."/>
            <person name="Grigoriev I."/>
        </authorList>
    </citation>
    <scope>NUCLEOTIDE SEQUENCE</scope>
    <source>
        <strain evidence="2">CBS 113979</strain>
    </source>
</reference>
<evidence type="ECO:0000313" key="3">
    <source>
        <dbReference type="Proteomes" id="UP000800041"/>
    </source>
</evidence>
<evidence type="ECO:0000256" key="1">
    <source>
        <dbReference type="SAM" id="MobiDB-lite"/>
    </source>
</evidence>
<name>A0A6G1GUJ2_9PEZI</name>
<dbReference type="PANTHER" id="PTHR38663">
    <property type="match status" value="1"/>
</dbReference>
<dbReference type="Proteomes" id="UP000800041">
    <property type="component" value="Unassembled WGS sequence"/>
</dbReference>
<organism evidence="2 3">
    <name type="scientific">Aulographum hederae CBS 113979</name>
    <dbReference type="NCBI Taxonomy" id="1176131"/>
    <lineage>
        <taxon>Eukaryota</taxon>
        <taxon>Fungi</taxon>
        <taxon>Dikarya</taxon>
        <taxon>Ascomycota</taxon>
        <taxon>Pezizomycotina</taxon>
        <taxon>Dothideomycetes</taxon>
        <taxon>Pleosporomycetidae</taxon>
        <taxon>Aulographales</taxon>
        <taxon>Aulographaceae</taxon>
    </lineage>
</organism>
<proteinExistence type="predicted"/>
<protein>
    <submittedName>
        <fullName evidence="2">Uncharacterized protein</fullName>
    </submittedName>
</protein>
<dbReference type="PANTHER" id="PTHR38663:SF1">
    <property type="entry name" value="L-ORNITHINE N(5)-MONOOXYGENASE"/>
    <property type="match status" value="1"/>
</dbReference>
<dbReference type="OrthoDB" id="76038at2759"/>
<keyword evidence="3" id="KW-1185">Reference proteome</keyword>
<sequence>MSFAGGRPAEDQRLPRKRDQNEDINKHDRNDYFNASRQLFRHDCDYVTDHCGQSGDLAREEEVQDIQFGERAVFIDVLCPEGACHSMHIKPFAVAKIHKGQQANIMVIRGGLTSAQITDLAAHKSVSKVYHLVRGAMNVKPFDVDLEWIGNFAN</sequence>
<feature type="region of interest" description="Disordered" evidence="1">
    <location>
        <begin position="1"/>
        <end position="28"/>
    </location>
</feature>
<accession>A0A6G1GUJ2</accession>
<evidence type="ECO:0000313" key="2">
    <source>
        <dbReference type="EMBL" id="KAF1984408.1"/>
    </source>
</evidence>
<dbReference type="EMBL" id="ML977168">
    <property type="protein sequence ID" value="KAF1984408.1"/>
    <property type="molecule type" value="Genomic_DNA"/>
</dbReference>
<feature type="compositionally biased region" description="Basic and acidic residues" evidence="1">
    <location>
        <begin position="8"/>
        <end position="28"/>
    </location>
</feature>
<gene>
    <name evidence="2" type="ORF">K402DRAFT_422926</name>
</gene>